<dbReference type="Proteomes" id="UP000019678">
    <property type="component" value="Unassembled WGS sequence"/>
</dbReference>
<comment type="caution">
    <text evidence="3">The sequence shown here is derived from an EMBL/GenBank/DDBJ whole genome shotgun (WGS) entry which is preliminary data.</text>
</comment>
<dbReference type="InterPro" id="IPR012341">
    <property type="entry name" value="6hp_glycosidase-like_sf"/>
</dbReference>
<keyword evidence="4" id="KW-1185">Reference proteome</keyword>
<organism evidence="3 4">
    <name type="scientific">Chondromyces apiculatus DSM 436</name>
    <dbReference type="NCBI Taxonomy" id="1192034"/>
    <lineage>
        <taxon>Bacteria</taxon>
        <taxon>Pseudomonadati</taxon>
        <taxon>Myxococcota</taxon>
        <taxon>Polyangia</taxon>
        <taxon>Polyangiales</taxon>
        <taxon>Polyangiaceae</taxon>
        <taxon>Chondromyces</taxon>
    </lineage>
</organism>
<name>A0A017T7N4_9BACT</name>
<dbReference type="eggNOG" id="COG3408">
    <property type="taxonomic scope" value="Bacteria"/>
</dbReference>
<dbReference type="GO" id="GO:0004135">
    <property type="term" value="F:amylo-alpha-1,6-glucosidase activity"/>
    <property type="evidence" value="ECO:0007669"/>
    <property type="project" value="InterPro"/>
</dbReference>
<evidence type="ECO:0000259" key="2">
    <source>
        <dbReference type="Pfam" id="PF12439"/>
    </source>
</evidence>
<evidence type="ECO:0000313" key="3">
    <source>
        <dbReference type="EMBL" id="EYF05254.1"/>
    </source>
</evidence>
<dbReference type="InterPro" id="IPR010401">
    <property type="entry name" value="AGL/Gdb1"/>
</dbReference>
<sequence length="700" mass="76050">MRSTAPGLSLGPEVKAALAKGMEGPSPWPHVEVGGELGRAAREWLHTNGAGAYASSTVAGMHTRRYHGMLVAALDPPRGRHVLLSHVDVGLDLAEPGARRRPRWELGKHQFPGVDPEATPFYLARFDQDPLPRWTYEVAGGVLEMQLGLVRRENAVVLRYEWRGEQAARLTLRPLLAVRHMHGLLRENGGMSNRVEMRVDSGPDGATYHEVRVQPNRSLPRLCFRYQGTFVGSPDWWRRFEYLAEQERGLDFHEDLWTPGHVDMPVEPGVPAYLVVAAGSLPEGAPEALLEAASAAILAEDPGPSVSLAERKLSIAAASFRCDGCASPGVVAGYPWFEVWGRHALIALPGLYLVPGKVEGAMRVLRALIGEMQGGLVPNRLPDAGGASEYHSADTTLWLFEAARHMICVLGDGHPFVLGELFPALQAAFEAVLRGTRHDVRLTADGLFAAGREGEALTWMDARVQGAAVTPRVGCPVELSALWAKGAETLARLSRAAGDEALAARAERAAKRAREAFRARFWCEETSYPYDVISESPEGPGSFRDPVVRPNALIALAIDPDCFTEEQASALLDRVRLTLVTPAGVRSLAPGEPRYAARYVGDAEARDAACHQGTVWPWLLSFYVRAALRSSSLGEHVLPLLRRLVASAAGNELALGYVAELCDAEPPHLPRGCVAHACSVAELLRAMAWDLPREDGTEPR</sequence>
<dbReference type="SUPFAM" id="SSF48208">
    <property type="entry name" value="Six-hairpin glycosidases"/>
    <property type="match status" value="1"/>
</dbReference>
<gene>
    <name evidence="3" type="ORF">CAP_3394</name>
</gene>
<dbReference type="OrthoDB" id="9761875at2"/>
<dbReference type="Pfam" id="PF12439">
    <property type="entry name" value="GDE_N"/>
    <property type="match status" value="1"/>
</dbReference>
<dbReference type="InterPro" id="IPR008928">
    <property type="entry name" value="6-hairpin_glycosidase_sf"/>
</dbReference>
<dbReference type="AlphaFoldDB" id="A0A017T7N4"/>
<protein>
    <recommendedName>
        <fullName evidence="5">Glycogen debranching enzyme-related protein</fullName>
    </recommendedName>
</protein>
<dbReference type="RefSeq" id="WP_052375444.1">
    <property type="nucleotide sequence ID" value="NZ_ASRX01000025.1"/>
</dbReference>
<dbReference type="Gene3D" id="1.50.10.10">
    <property type="match status" value="1"/>
</dbReference>
<dbReference type="STRING" id="1192034.CAP_3394"/>
<dbReference type="GO" id="GO:0004134">
    <property type="term" value="F:4-alpha-glucanotransferase activity"/>
    <property type="evidence" value="ECO:0007669"/>
    <property type="project" value="InterPro"/>
</dbReference>
<dbReference type="PANTHER" id="PTHR10569">
    <property type="entry name" value="GLYCOGEN DEBRANCHING ENZYME"/>
    <property type="match status" value="1"/>
</dbReference>
<dbReference type="EMBL" id="ASRX01000025">
    <property type="protein sequence ID" value="EYF05254.1"/>
    <property type="molecule type" value="Genomic_DNA"/>
</dbReference>
<dbReference type="InterPro" id="IPR032790">
    <property type="entry name" value="GDE_C"/>
</dbReference>
<feature type="domain" description="Glycogen debranching enzyme bacterial and archaeal type N-terminal" evidence="2">
    <location>
        <begin position="42"/>
        <end position="269"/>
    </location>
</feature>
<dbReference type="PANTHER" id="PTHR10569:SF2">
    <property type="entry name" value="GLYCOGEN DEBRANCHING ENZYME"/>
    <property type="match status" value="1"/>
</dbReference>
<dbReference type="InterPro" id="IPR024742">
    <property type="entry name" value="Glycogen_debranch_N"/>
</dbReference>
<reference evidence="3 4" key="1">
    <citation type="submission" date="2013-05" db="EMBL/GenBank/DDBJ databases">
        <title>Genome assembly of Chondromyces apiculatus DSM 436.</title>
        <authorList>
            <person name="Sharma G."/>
            <person name="Khatri I."/>
            <person name="Kaur C."/>
            <person name="Mayilraj S."/>
            <person name="Subramanian S."/>
        </authorList>
    </citation>
    <scope>NUCLEOTIDE SEQUENCE [LARGE SCALE GENOMIC DNA]</scope>
    <source>
        <strain evidence="3 4">DSM 436</strain>
    </source>
</reference>
<evidence type="ECO:0000259" key="1">
    <source>
        <dbReference type="Pfam" id="PF06202"/>
    </source>
</evidence>
<dbReference type="Pfam" id="PF06202">
    <property type="entry name" value="GDE_C"/>
    <property type="match status" value="1"/>
</dbReference>
<proteinExistence type="predicted"/>
<evidence type="ECO:0000313" key="4">
    <source>
        <dbReference type="Proteomes" id="UP000019678"/>
    </source>
</evidence>
<accession>A0A017T7N4</accession>
<feature type="domain" description="Glycogen debranching enzyme C-terminal" evidence="1">
    <location>
        <begin position="324"/>
        <end position="685"/>
    </location>
</feature>
<dbReference type="GO" id="GO:0005980">
    <property type="term" value="P:glycogen catabolic process"/>
    <property type="evidence" value="ECO:0007669"/>
    <property type="project" value="InterPro"/>
</dbReference>
<evidence type="ECO:0008006" key="5">
    <source>
        <dbReference type="Google" id="ProtNLM"/>
    </source>
</evidence>